<reference evidence="5 6" key="1">
    <citation type="journal article" date="2015" name="Proc. Natl. Acad. Sci. U.S.A.">
        <title>Expanded metabolic versatility of ubiquitous nitrite-oxidizing bacteria from the genus Nitrospira.</title>
        <authorList>
            <person name="Koch H."/>
            <person name="Lucker S."/>
            <person name="Albertsen M."/>
            <person name="Kitzinger K."/>
            <person name="Herbold C."/>
            <person name="Spieck E."/>
            <person name="Nielsen P.H."/>
            <person name="Wagner M."/>
            <person name="Daims H."/>
        </authorList>
    </citation>
    <scope>NUCLEOTIDE SEQUENCE [LARGE SCALE GENOMIC DNA]</scope>
    <source>
        <strain evidence="5 6">NSP M-1</strain>
    </source>
</reference>
<evidence type="ECO:0000259" key="4">
    <source>
        <dbReference type="Pfam" id="PF13545"/>
    </source>
</evidence>
<protein>
    <recommendedName>
        <fullName evidence="4">HTH crp-type domain-containing protein</fullName>
    </recommendedName>
</protein>
<dbReference type="SUPFAM" id="SSF51206">
    <property type="entry name" value="cAMP-binding domain-like"/>
    <property type="match status" value="1"/>
</dbReference>
<dbReference type="Pfam" id="PF13545">
    <property type="entry name" value="HTH_Crp_2"/>
    <property type="match status" value="1"/>
</dbReference>
<evidence type="ECO:0000256" key="2">
    <source>
        <dbReference type="ARBA" id="ARBA00023125"/>
    </source>
</evidence>
<evidence type="ECO:0000313" key="5">
    <source>
        <dbReference type="EMBL" id="ALA58376.1"/>
    </source>
</evidence>
<dbReference type="OrthoDB" id="8969464at2"/>
<dbReference type="EMBL" id="CP011801">
    <property type="protein sequence ID" value="ALA58376.1"/>
    <property type="molecule type" value="Genomic_DNA"/>
</dbReference>
<dbReference type="Proteomes" id="UP000069205">
    <property type="component" value="Chromosome"/>
</dbReference>
<dbReference type="InterPro" id="IPR018490">
    <property type="entry name" value="cNMP-bd_dom_sf"/>
</dbReference>
<keyword evidence="1" id="KW-0805">Transcription regulation</keyword>
<sequence length="243" mass="26499">MDAFSTNLILAGLPAVEREQIIGACELREVHLGEVIDEMEQPIRFLHFPVDAAISVTDMRDEQHIVEVSVTGKEGCTGASVVQGSDRSPCMAMIQIGGRAVRLQTAVVMDGLPLLPYLHAALKRYNLLLMHHAVVSVGCSQFHSTPQRLARWLKAHWHRTGLATFPFTTEFLAAQAGVPRAAAAEALEDFQDRGLVHKTYNTITITDHGGLARAACACLAQAMKATDDYVRALNALARHHAKT</sequence>
<dbReference type="InterPro" id="IPR036390">
    <property type="entry name" value="WH_DNA-bd_sf"/>
</dbReference>
<dbReference type="RefSeq" id="WP_053379551.1">
    <property type="nucleotide sequence ID" value="NZ_CP011801.1"/>
</dbReference>
<name>A0A0K2GBN5_NITMO</name>
<dbReference type="Gene3D" id="1.10.10.10">
    <property type="entry name" value="Winged helix-like DNA-binding domain superfamily/Winged helix DNA-binding domain"/>
    <property type="match status" value="1"/>
</dbReference>
<dbReference type="InterPro" id="IPR036388">
    <property type="entry name" value="WH-like_DNA-bd_sf"/>
</dbReference>
<dbReference type="AlphaFoldDB" id="A0A0K2GBN5"/>
<keyword evidence="2" id="KW-0238">DNA-binding</keyword>
<feature type="domain" description="HTH crp-type" evidence="4">
    <location>
        <begin position="147"/>
        <end position="213"/>
    </location>
</feature>
<dbReference type="InterPro" id="IPR012318">
    <property type="entry name" value="HTH_CRP"/>
</dbReference>
<keyword evidence="3" id="KW-0804">Transcription</keyword>
<organism evidence="5 6">
    <name type="scientific">Nitrospira moscoviensis</name>
    <dbReference type="NCBI Taxonomy" id="42253"/>
    <lineage>
        <taxon>Bacteria</taxon>
        <taxon>Pseudomonadati</taxon>
        <taxon>Nitrospirota</taxon>
        <taxon>Nitrospiria</taxon>
        <taxon>Nitrospirales</taxon>
        <taxon>Nitrospiraceae</taxon>
        <taxon>Nitrospira</taxon>
    </lineage>
</organism>
<dbReference type="KEGG" id="nmv:NITMOv2_1959"/>
<dbReference type="PATRIC" id="fig|42253.5.peg.1930"/>
<proteinExistence type="predicted"/>
<accession>A0A0K2GBN5</accession>
<dbReference type="GO" id="GO:0006355">
    <property type="term" value="P:regulation of DNA-templated transcription"/>
    <property type="evidence" value="ECO:0007669"/>
    <property type="project" value="InterPro"/>
</dbReference>
<dbReference type="STRING" id="42253.NITMOv2_1959"/>
<keyword evidence="6" id="KW-1185">Reference proteome</keyword>
<dbReference type="SUPFAM" id="SSF46785">
    <property type="entry name" value="Winged helix' DNA-binding domain"/>
    <property type="match status" value="1"/>
</dbReference>
<evidence type="ECO:0000313" key="6">
    <source>
        <dbReference type="Proteomes" id="UP000069205"/>
    </source>
</evidence>
<evidence type="ECO:0000256" key="3">
    <source>
        <dbReference type="ARBA" id="ARBA00023163"/>
    </source>
</evidence>
<gene>
    <name evidence="5" type="ORF">NITMOv2_1959</name>
</gene>
<dbReference type="GO" id="GO:0003677">
    <property type="term" value="F:DNA binding"/>
    <property type="evidence" value="ECO:0007669"/>
    <property type="project" value="UniProtKB-KW"/>
</dbReference>
<evidence type="ECO:0000256" key="1">
    <source>
        <dbReference type="ARBA" id="ARBA00023015"/>
    </source>
</evidence>